<dbReference type="InterPro" id="IPR011006">
    <property type="entry name" value="CheY-like_superfamily"/>
</dbReference>
<comment type="catalytic activity">
    <reaction evidence="1">
        <text>ATP + protein L-histidine = ADP + protein N-phospho-L-histidine.</text>
        <dbReference type="EC" id="2.7.13.3"/>
    </reaction>
</comment>
<feature type="transmembrane region" description="Helical" evidence="11">
    <location>
        <begin position="155"/>
        <end position="181"/>
    </location>
</feature>
<feature type="transmembrane region" description="Helical" evidence="11">
    <location>
        <begin position="450"/>
        <end position="471"/>
    </location>
</feature>
<dbReference type="SMART" id="SM00387">
    <property type="entry name" value="HATPase_c"/>
    <property type="match status" value="1"/>
</dbReference>
<dbReference type="PROSITE" id="PS50110">
    <property type="entry name" value="RESPONSE_REGULATORY"/>
    <property type="match status" value="1"/>
</dbReference>
<comment type="similarity">
    <text evidence="3">Belongs to the sodium:solute symporter (SSF) (TC 2.A.21) family.</text>
</comment>
<dbReference type="CDD" id="cd17574">
    <property type="entry name" value="REC_OmpR"/>
    <property type="match status" value="1"/>
</dbReference>
<dbReference type="InterPro" id="IPR003661">
    <property type="entry name" value="HisK_dim/P_dom"/>
</dbReference>
<dbReference type="PANTHER" id="PTHR43547">
    <property type="entry name" value="TWO-COMPONENT HISTIDINE KINASE"/>
    <property type="match status" value="1"/>
</dbReference>
<dbReference type="Pfam" id="PF00512">
    <property type="entry name" value="HisKA"/>
    <property type="match status" value="1"/>
</dbReference>
<evidence type="ECO:0000256" key="10">
    <source>
        <dbReference type="SAM" id="Coils"/>
    </source>
</evidence>
<accession>A0ABY4GBA3</accession>
<feature type="coiled-coil region" evidence="10">
    <location>
        <begin position="645"/>
        <end position="686"/>
    </location>
</feature>
<evidence type="ECO:0000256" key="11">
    <source>
        <dbReference type="SAM" id="Phobius"/>
    </source>
</evidence>
<dbReference type="PROSITE" id="PS50109">
    <property type="entry name" value="HIS_KIN"/>
    <property type="match status" value="1"/>
</dbReference>
<dbReference type="InterPro" id="IPR003594">
    <property type="entry name" value="HATPase_dom"/>
</dbReference>
<sequence length="1078" mass="117595">MSKLLVIGFSFGYLALLFGVAYAAERRAGSARSSLVNNPYVYALSMAVYCTAWTYYGSVGRAAHFGLEFVGIYLGPTLMAPAAWLVLRKIIRICRLQRLTSIADFISARYGKSASLGALATVVCVLGIVPYISLQIKAIATSFDIITRGPAALQLPLEGTAASSALYTTVALAFFTIIFGVRSIEATERHEGMVLAVALESLVKLVAFLAAGAFVTFGLFDGFSDVFTRAAAVPDLSRLFTLDGAGTSSGQWFTLLLLSMAAILLLPRQFQVSVVENVNEDHLRKAMWLFPLYLIIINLFVLPLAFGAGYYRAPGSMPIRLCWPCRCRPGSLGWRYLSTSGAVGGFFHDYCRNHCPERDDEQPPAHAAAGAHSGHPNRGAELVCLPRQSGPEQPPAGRGVGAAAGLWLLYRSGAFAAAGQYRTGVVCGGGAVCAGGTRGLYWKGGNRQGATAGILAGFVVWFFTLVVPTMVGPNMLSETLLSNGLFGWQWLRPFALFGLEGLDYLSHGLFWSWFFNIGFYVGVSLLRGPSSLEQRQADIFVGVFHYRNLFEGPAGWQGGAALPDVRALLNGFLGKKRASQALHAFAERFPDAHPADGVTPPQADPRLLAYSEKLLAGSIGPASARLLLSSSVGVEDISFDNVVGILRESQQLLEANRQLQKQQRQLQRLTDELRAAYDQLQALDHDKDEFLATVTHELRTPLTSIRALSEILTDNPDLEEEERQRFQLTITRESERLSRLISLVLDLEKYESGKATLDREPLDPVEILNDAIESVGLLLRDKQIQLDVEAPPGLPQLSADRDRLMQVLVNLLSNAIKSCRADGSGHIRVAAELPPARAGVPATLRLVVQDNGKGIEAAFHTLIFDKFFQAKNQTMRKPEGSGLGLAITKKIVELHAGRIWVESQPDQGARFSVELPVEAHTPADAACANARNPLCQCLIQHSEFQHMPAPHILIVDDEPNIVMSLEFLMRKNGYAVSIARNGTEAIEAVDNGPVDIVLLDIMMPDVDGYYVCQYIKTHPDRIKTKVVFLSAKTKDADIKKGYEAGADLYMPKPFSTRQLMVKVRELLAAPQTQADLTS</sequence>
<feature type="transmembrane region" description="Helical" evidence="11">
    <location>
        <begin position="39"/>
        <end position="57"/>
    </location>
</feature>
<keyword evidence="15" id="KW-1185">Reference proteome</keyword>
<dbReference type="Pfam" id="PF00072">
    <property type="entry name" value="Response_reg"/>
    <property type="match status" value="1"/>
</dbReference>
<evidence type="ECO:0000313" key="15">
    <source>
        <dbReference type="Proteomes" id="UP000830401"/>
    </source>
</evidence>
<organism evidence="14 15">
    <name type="scientific">Hymenobacter volaticus</name>
    <dbReference type="NCBI Taxonomy" id="2932254"/>
    <lineage>
        <taxon>Bacteria</taxon>
        <taxon>Pseudomonadati</taxon>
        <taxon>Bacteroidota</taxon>
        <taxon>Cytophagia</taxon>
        <taxon>Cytophagales</taxon>
        <taxon>Hymenobacteraceae</taxon>
        <taxon>Hymenobacter</taxon>
    </lineage>
</organism>
<evidence type="ECO:0000256" key="3">
    <source>
        <dbReference type="ARBA" id="ARBA00006434"/>
    </source>
</evidence>
<evidence type="ECO:0000313" key="14">
    <source>
        <dbReference type="EMBL" id="UOQ68172.1"/>
    </source>
</evidence>
<proteinExistence type="inferred from homology"/>
<feature type="modified residue" description="4-aspartylphosphate" evidence="9">
    <location>
        <position position="1000"/>
    </location>
</feature>
<reference evidence="14" key="1">
    <citation type="submission" date="2022-04" db="EMBL/GenBank/DDBJ databases">
        <title>Hymenobacter sp. isolated from the air.</title>
        <authorList>
            <person name="Won M."/>
            <person name="Lee C.-M."/>
            <person name="Woen H.-Y."/>
            <person name="Kwon S.-W."/>
        </authorList>
    </citation>
    <scope>NUCLEOTIDE SEQUENCE</scope>
    <source>
        <strain evidence="14">5420S-77</strain>
    </source>
</reference>
<dbReference type="InterPro" id="IPR001789">
    <property type="entry name" value="Sig_transdc_resp-reg_receiver"/>
</dbReference>
<keyword evidence="6 11" id="KW-0812">Transmembrane</keyword>
<dbReference type="InterPro" id="IPR001734">
    <property type="entry name" value="Na/solute_symporter"/>
</dbReference>
<dbReference type="Pfam" id="PF02518">
    <property type="entry name" value="HATPase_c"/>
    <property type="match status" value="1"/>
</dbReference>
<evidence type="ECO:0000256" key="4">
    <source>
        <dbReference type="ARBA" id="ARBA00012438"/>
    </source>
</evidence>
<dbReference type="InterPro" id="IPR036097">
    <property type="entry name" value="HisK_dim/P_sf"/>
</dbReference>
<dbReference type="InterPro" id="IPR004358">
    <property type="entry name" value="Sig_transdc_His_kin-like_C"/>
</dbReference>
<dbReference type="Gene3D" id="1.10.287.130">
    <property type="match status" value="1"/>
</dbReference>
<comment type="subcellular location">
    <subcellularLocation>
        <location evidence="2">Membrane</location>
        <topology evidence="2">Multi-pass membrane protein</topology>
    </subcellularLocation>
</comment>
<evidence type="ECO:0000256" key="8">
    <source>
        <dbReference type="ARBA" id="ARBA00023136"/>
    </source>
</evidence>
<dbReference type="RefSeq" id="WP_245124900.1">
    <property type="nucleotide sequence ID" value="NZ_CP095061.1"/>
</dbReference>
<evidence type="ECO:0000256" key="1">
    <source>
        <dbReference type="ARBA" id="ARBA00000085"/>
    </source>
</evidence>
<evidence type="ECO:0000256" key="7">
    <source>
        <dbReference type="ARBA" id="ARBA00022989"/>
    </source>
</evidence>
<feature type="transmembrane region" description="Helical" evidence="11">
    <location>
        <begin position="114"/>
        <end position="134"/>
    </location>
</feature>
<dbReference type="SMART" id="SM00388">
    <property type="entry name" value="HisKA"/>
    <property type="match status" value="1"/>
</dbReference>
<evidence type="ECO:0000256" key="6">
    <source>
        <dbReference type="ARBA" id="ARBA00022692"/>
    </source>
</evidence>
<evidence type="ECO:0000256" key="5">
    <source>
        <dbReference type="ARBA" id="ARBA00022553"/>
    </source>
</evidence>
<evidence type="ECO:0000256" key="9">
    <source>
        <dbReference type="PROSITE-ProRule" id="PRU00169"/>
    </source>
</evidence>
<protein>
    <recommendedName>
        <fullName evidence="4">histidine kinase</fullName>
        <ecNumber evidence="4">2.7.13.3</ecNumber>
    </recommendedName>
</protein>
<dbReference type="SUPFAM" id="SSF55874">
    <property type="entry name" value="ATPase domain of HSP90 chaperone/DNA topoisomerase II/histidine kinase"/>
    <property type="match status" value="1"/>
</dbReference>
<dbReference type="CDD" id="cd00082">
    <property type="entry name" value="HisKA"/>
    <property type="match status" value="1"/>
</dbReference>
<dbReference type="SUPFAM" id="SSF52172">
    <property type="entry name" value="CheY-like"/>
    <property type="match status" value="1"/>
</dbReference>
<dbReference type="Gene3D" id="3.30.565.10">
    <property type="entry name" value="Histidine kinase-like ATPase, C-terminal domain"/>
    <property type="match status" value="1"/>
</dbReference>
<dbReference type="EMBL" id="CP095061">
    <property type="protein sequence ID" value="UOQ68172.1"/>
    <property type="molecule type" value="Genomic_DNA"/>
</dbReference>
<keyword evidence="5 9" id="KW-0597">Phosphoprotein</keyword>
<keyword evidence="7 11" id="KW-1133">Transmembrane helix</keyword>
<feature type="domain" description="Response regulatory" evidence="13">
    <location>
        <begin position="951"/>
        <end position="1067"/>
    </location>
</feature>
<dbReference type="EC" id="2.7.13.3" evidence="4"/>
<dbReference type="Gene3D" id="3.40.50.2300">
    <property type="match status" value="1"/>
</dbReference>
<dbReference type="InterPro" id="IPR036890">
    <property type="entry name" value="HATPase_C_sf"/>
</dbReference>
<dbReference type="PANTHER" id="PTHR43547:SF2">
    <property type="entry name" value="HYBRID SIGNAL TRANSDUCTION HISTIDINE KINASE C"/>
    <property type="match status" value="1"/>
</dbReference>
<dbReference type="InterPro" id="IPR038377">
    <property type="entry name" value="Na/Glc_symporter_sf"/>
</dbReference>
<dbReference type="Proteomes" id="UP000830401">
    <property type="component" value="Chromosome"/>
</dbReference>
<feature type="transmembrane region" description="Helical" evidence="11">
    <location>
        <begin position="252"/>
        <end position="270"/>
    </location>
</feature>
<evidence type="ECO:0000259" key="13">
    <source>
        <dbReference type="PROSITE" id="PS50110"/>
    </source>
</evidence>
<dbReference type="PROSITE" id="PS50283">
    <property type="entry name" value="NA_SOLUT_SYMP_3"/>
    <property type="match status" value="1"/>
</dbReference>
<dbReference type="PRINTS" id="PR00344">
    <property type="entry name" value="BCTRLSENSOR"/>
</dbReference>
<dbReference type="SUPFAM" id="SSF47384">
    <property type="entry name" value="Homodimeric domain of signal transducing histidine kinase"/>
    <property type="match status" value="1"/>
</dbReference>
<keyword evidence="10" id="KW-0175">Coiled coil</keyword>
<feature type="transmembrane region" description="Helical" evidence="11">
    <location>
        <begin position="69"/>
        <end position="87"/>
    </location>
</feature>
<feature type="domain" description="Histidine kinase" evidence="12">
    <location>
        <begin position="693"/>
        <end position="919"/>
    </location>
</feature>
<gene>
    <name evidence="14" type="ORF">MUN86_10145</name>
</gene>
<feature type="transmembrane region" description="Helical" evidence="11">
    <location>
        <begin position="290"/>
        <end position="311"/>
    </location>
</feature>
<feature type="transmembrane region" description="Helical" evidence="11">
    <location>
        <begin position="201"/>
        <end position="220"/>
    </location>
</feature>
<keyword evidence="8 11" id="KW-0472">Membrane</keyword>
<dbReference type="SMART" id="SM00448">
    <property type="entry name" value="REC"/>
    <property type="match status" value="1"/>
</dbReference>
<dbReference type="Gene3D" id="1.20.1730.10">
    <property type="entry name" value="Sodium/glucose cotransporter"/>
    <property type="match status" value="2"/>
</dbReference>
<evidence type="ECO:0000256" key="2">
    <source>
        <dbReference type="ARBA" id="ARBA00004141"/>
    </source>
</evidence>
<dbReference type="InterPro" id="IPR005467">
    <property type="entry name" value="His_kinase_dom"/>
</dbReference>
<evidence type="ECO:0000259" key="12">
    <source>
        <dbReference type="PROSITE" id="PS50109"/>
    </source>
</evidence>
<name>A0ABY4GBA3_9BACT</name>